<name>A0A7X5AUM9_9GAMM</name>
<evidence type="ECO:0000256" key="3">
    <source>
        <dbReference type="ARBA" id="ARBA00010718"/>
    </source>
</evidence>
<dbReference type="SMART" id="SM01057">
    <property type="entry name" value="Carb_anhydrase"/>
    <property type="match status" value="1"/>
</dbReference>
<comment type="catalytic activity">
    <reaction evidence="9 10">
        <text>hydrogencarbonate + H(+) = CO2 + H2O</text>
        <dbReference type="Rhea" id="RHEA:10748"/>
        <dbReference type="ChEBI" id="CHEBI:15377"/>
        <dbReference type="ChEBI" id="CHEBI:15378"/>
        <dbReference type="ChEBI" id="CHEBI:16526"/>
        <dbReference type="ChEBI" id="CHEBI:17544"/>
        <dbReference type="EC" id="4.2.1.1"/>
    </reaction>
</comment>
<evidence type="ECO:0000256" key="10">
    <source>
        <dbReference type="RuleBase" id="RU367011"/>
    </source>
</evidence>
<protein>
    <recommendedName>
        <fullName evidence="5 10">Carbonic anhydrase</fullName>
        <ecNumber evidence="4 10">4.2.1.1</ecNumber>
    </recommendedName>
</protein>
<feature type="domain" description="Alpha-carbonic anhydrase" evidence="11">
    <location>
        <begin position="27"/>
        <end position="249"/>
    </location>
</feature>
<dbReference type="InterPro" id="IPR036398">
    <property type="entry name" value="CA_dom_sf"/>
</dbReference>
<proteinExistence type="inferred from homology"/>
<dbReference type="RefSeq" id="WP_161445425.1">
    <property type="nucleotide sequence ID" value="NZ_WXWW01000195.1"/>
</dbReference>
<evidence type="ECO:0000256" key="5">
    <source>
        <dbReference type="ARBA" id="ARBA00014628"/>
    </source>
</evidence>
<dbReference type="PANTHER" id="PTHR18952">
    <property type="entry name" value="CARBONIC ANHYDRASE"/>
    <property type="match status" value="1"/>
</dbReference>
<evidence type="ECO:0000256" key="9">
    <source>
        <dbReference type="ARBA" id="ARBA00048348"/>
    </source>
</evidence>
<dbReference type="Gene3D" id="3.10.200.10">
    <property type="entry name" value="Alpha carbonic anhydrase"/>
    <property type="match status" value="1"/>
</dbReference>
<reference evidence="12 13" key="1">
    <citation type="submission" date="2017-05" db="EMBL/GenBank/DDBJ databases">
        <title>High clonality and local adaptation shapes Vibrionaceae linages within an endangered oasis.</title>
        <authorList>
            <person name="Vazquez-Rosas-Landa M."/>
        </authorList>
    </citation>
    <scope>NUCLEOTIDE SEQUENCE [LARGE SCALE GENOMIC DNA]</scope>
    <source>
        <strain evidence="12 13">P46_P4S1P180</strain>
    </source>
</reference>
<evidence type="ECO:0000256" key="2">
    <source>
        <dbReference type="ARBA" id="ARBA00002904"/>
    </source>
</evidence>
<dbReference type="SUPFAM" id="SSF51069">
    <property type="entry name" value="Carbonic anhydrase"/>
    <property type="match status" value="1"/>
</dbReference>
<dbReference type="EMBL" id="WXWW01000195">
    <property type="protein sequence ID" value="NAW66125.1"/>
    <property type="molecule type" value="Genomic_DNA"/>
</dbReference>
<dbReference type="GO" id="GO:0008270">
    <property type="term" value="F:zinc ion binding"/>
    <property type="evidence" value="ECO:0007669"/>
    <property type="project" value="UniProtKB-UniRule"/>
</dbReference>
<dbReference type="PROSITE" id="PS00162">
    <property type="entry name" value="ALPHA_CA_1"/>
    <property type="match status" value="1"/>
</dbReference>
<dbReference type="CDD" id="cd03124">
    <property type="entry name" value="alpha_CA_prokaryotic_like"/>
    <property type="match status" value="1"/>
</dbReference>
<keyword evidence="8 10" id="KW-0456">Lyase</keyword>
<dbReference type="InterPro" id="IPR001148">
    <property type="entry name" value="CA_dom"/>
</dbReference>
<keyword evidence="10" id="KW-0732">Signal</keyword>
<dbReference type="PANTHER" id="PTHR18952:SF265">
    <property type="entry name" value="CARBONIC ANHYDRASE"/>
    <property type="match status" value="1"/>
</dbReference>
<evidence type="ECO:0000256" key="4">
    <source>
        <dbReference type="ARBA" id="ARBA00012925"/>
    </source>
</evidence>
<evidence type="ECO:0000256" key="6">
    <source>
        <dbReference type="ARBA" id="ARBA00022723"/>
    </source>
</evidence>
<evidence type="ECO:0000313" key="13">
    <source>
        <dbReference type="Proteomes" id="UP000465712"/>
    </source>
</evidence>
<dbReference type="EC" id="4.2.1.1" evidence="4 10"/>
<evidence type="ECO:0000256" key="7">
    <source>
        <dbReference type="ARBA" id="ARBA00022833"/>
    </source>
</evidence>
<comment type="function">
    <text evidence="2 10">Reversible hydration of carbon dioxide.</text>
</comment>
<dbReference type="Pfam" id="PF00194">
    <property type="entry name" value="Carb_anhydrase"/>
    <property type="match status" value="1"/>
</dbReference>
<keyword evidence="6 10" id="KW-0479">Metal-binding</keyword>
<feature type="chain" id="PRO_5031592427" description="Carbonic anhydrase" evidence="10">
    <location>
        <begin position="24"/>
        <end position="249"/>
    </location>
</feature>
<accession>A0A7X5AUM9</accession>
<dbReference type="InterPro" id="IPR018338">
    <property type="entry name" value="Carbonic_anhydrase_a-class_CS"/>
</dbReference>
<evidence type="ECO:0000256" key="1">
    <source>
        <dbReference type="ARBA" id="ARBA00001947"/>
    </source>
</evidence>
<comment type="similarity">
    <text evidence="3 10">Belongs to the alpha-carbonic anhydrase family.</text>
</comment>
<dbReference type="Proteomes" id="UP000465712">
    <property type="component" value="Unassembled WGS sequence"/>
</dbReference>
<dbReference type="GO" id="GO:0004089">
    <property type="term" value="F:carbonate dehydratase activity"/>
    <property type="evidence" value="ECO:0007669"/>
    <property type="project" value="UniProtKB-UniRule"/>
</dbReference>
<evidence type="ECO:0000256" key="8">
    <source>
        <dbReference type="ARBA" id="ARBA00023239"/>
    </source>
</evidence>
<comment type="caution">
    <text evidence="12">The sequence shown here is derived from an EMBL/GenBank/DDBJ whole genome shotgun (WGS) entry which is preliminary data.</text>
</comment>
<gene>
    <name evidence="12" type="ORF">CAG72_12945</name>
</gene>
<sequence length="249" mass="27162">MKKHLVLTLSCLMAALQGGLVIAADNHHWSYSGHSGPEHWSALDPEFKVCATGKNQAPINLTATVAGELAPLAFSYRPSDASVVNNGHAVQVNYQPGSYLTLDGERFELKQFHFHTPSENLIDGKSFPLEGHFVHADKNGSLAVIAVMFKEGEVNHTLASIWPHIPAQVGETVVLHQPVDASRILPAQQDYYRFSGSLTTPPCSEGVRWLVMKAPQTLSASQITDLMKIMKHSNNRPVQPLNGRVVVAS</sequence>
<organism evidence="12 13">
    <name type="scientific">Photobacterium halotolerans</name>
    <dbReference type="NCBI Taxonomy" id="265726"/>
    <lineage>
        <taxon>Bacteria</taxon>
        <taxon>Pseudomonadati</taxon>
        <taxon>Pseudomonadota</taxon>
        <taxon>Gammaproteobacteria</taxon>
        <taxon>Vibrionales</taxon>
        <taxon>Vibrionaceae</taxon>
        <taxon>Photobacterium</taxon>
    </lineage>
</organism>
<evidence type="ECO:0000313" key="12">
    <source>
        <dbReference type="EMBL" id="NAW66125.1"/>
    </source>
</evidence>
<dbReference type="InterPro" id="IPR023561">
    <property type="entry name" value="Carbonic_anhydrase_a-class"/>
</dbReference>
<keyword evidence="7 10" id="KW-0862">Zinc</keyword>
<comment type="cofactor">
    <cofactor evidence="1 10">
        <name>Zn(2+)</name>
        <dbReference type="ChEBI" id="CHEBI:29105"/>
    </cofactor>
</comment>
<feature type="signal peptide" evidence="10">
    <location>
        <begin position="1"/>
        <end position="23"/>
    </location>
</feature>
<evidence type="ECO:0000259" key="11">
    <source>
        <dbReference type="PROSITE" id="PS51144"/>
    </source>
</evidence>
<dbReference type="AlphaFoldDB" id="A0A7X5AUM9"/>
<dbReference type="InterPro" id="IPR041891">
    <property type="entry name" value="Alpha_CA_prokaryot-like"/>
</dbReference>
<dbReference type="PROSITE" id="PS51144">
    <property type="entry name" value="ALPHA_CA_2"/>
    <property type="match status" value="1"/>
</dbReference>